<name>A0A7J8LBC3_9ROSI</name>
<keyword evidence="4" id="KW-1185">Reference proteome</keyword>
<dbReference type="EMBL" id="JABEZX010000002">
    <property type="protein sequence ID" value="MBA0549723.1"/>
    <property type="molecule type" value="Genomic_DNA"/>
</dbReference>
<feature type="transmembrane region" description="Helical" evidence="2">
    <location>
        <begin position="92"/>
        <end position="114"/>
    </location>
</feature>
<keyword evidence="2" id="KW-0472">Membrane</keyword>
<organism evidence="3 4">
    <name type="scientific">Gossypium lobatum</name>
    <dbReference type="NCBI Taxonomy" id="34289"/>
    <lineage>
        <taxon>Eukaryota</taxon>
        <taxon>Viridiplantae</taxon>
        <taxon>Streptophyta</taxon>
        <taxon>Embryophyta</taxon>
        <taxon>Tracheophyta</taxon>
        <taxon>Spermatophyta</taxon>
        <taxon>Magnoliopsida</taxon>
        <taxon>eudicotyledons</taxon>
        <taxon>Gunneridae</taxon>
        <taxon>Pentapetalae</taxon>
        <taxon>rosids</taxon>
        <taxon>malvids</taxon>
        <taxon>Malvales</taxon>
        <taxon>Malvaceae</taxon>
        <taxon>Malvoideae</taxon>
        <taxon>Gossypium</taxon>
    </lineage>
</organism>
<proteinExistence type="predicted"/>
<dbReference type="Proteomes" id="UP000593572">
    <property type="component" value="Unassembled WGS sequence"/>
</dbReference>
<feature type="region of interest" description="Disordered" evidence="1">
    <location>
        <begin position="56"/>
        <end position="85"/>
    </location>
</feature>
<gene>
    <name evidence="3" type="ORF">Golob_020740</name>
</gene>
<feature type="compositionally biased region" description="Basic and acidic residues" evidence="1">
    <location>
        <begin position="56"/>
        <end position="65"/>
    </location>
</feature>
<evidence type="ECO:0000256" key="2">
    <source>
        <dbReference type="SAM" id="Phobius"/>
    </source>
</evidence>
<comment type="caution">
    <text evidence="3">The sequence shown here is derived from an EMBL/GenBank/DDBJ whole genome shotgun (WGS) entry which is preliminary data.</text>
</comment>
<keyword evidence="2" id="KW-0812">Transmembrane</keyword>
<dbReference type="AlphaFoldDB" id="A0A7J8LBC3"/>
<keyword evidence="2" id="KW-1133">Transmembrane helix</keyword>
<accession>A0A7J8LBC3</accession>
<evidence type="ECO:0000313" key="4">
    <source>
        <dbReference type="Proteomes" id="UP000593572"/>
    </source>
</evidence>
<reference evidence="3 4" key="1">
    <citation type="journal article" date="2019" name="Genome Biol. Evol.">
        <title>Insights into the evolution of the New World diploid cottons (Gossypium, subgenus Houzingenia) based on genome sequencing.</title>
        <authorList>
            <person name="Grover C.E."/>
            <person name="Arick M.A. 2nd"/>
            <person name="Thrash A."/>
            <person name="Conover J.L."/>
            <person name="Sanders W.S."/>
            <person name="Peterson D.G."/>
            <person name="Frelichowski J.E."/>
            <person name="Scheffler J.A."/>
            <person name="Scheffler B.E."/>
            <person name="Wendel J.F."/>
        </authorList>
    </citation>
    <scope>NUCLEOTIDE SEQUENCE [LARGE SCALE GENOMIC DNA]</scope>
    <source>
        <strain evidence="3">157</strain>
        <tissue evidence="3">Leaf</tissue>
    </source>
</reference>
<evidence type="ECO:0000313" key="3">
    <source>
        <dbReference type="EMBL" id="MBA0549723.1"/>
    </source>
</evidence>
<sequence>MVRLKDVETRKKEENDLENPFVLQCHMVDCIGVRIDQRLVIRCQTSIDETKDDLLYKSGHTREGDSLPSSSSRPPSALPFSSSSYTKEPDHITIIFCSLLVLSINELCSYRYFIDNIHPVYKSANFINSTMFAYSCIANIAIISKSRD</sequence>
<feature type="compositionally biased region" description="Low complexity" evidence="1">
    <location>
        <begin position="66"/>
        <end position="84"/>
    </location>
</feature>
<feature type="transmembrane region" description="Helical" evidence="2">
    <location>
        <begin position="126"/>
        <end position="144"/>
    </location>
</feature>
<protein>
    <submittedName>
        <fullName evidence="3">Uncharacterized protein</fullName>
    </submittedName>
</protein>
<evidence type="ECO:0000256" key="1">
    <source>
        <dbReference type="SAM" id="MobiDB-lite"/>
    </source>
</evidence>